<dbReference type="GO" id="GO:0006355">
    <property type="term" value="P:regulation of DNA-templated transcription"/>
    <property type="evidence" value="ECO:0007669"/>
    <property type="project" value="InterPro"/>
</dbReference>
<dbReference type="Gene3D" id="1.10.10.10">
    <property type="entry name" value="Winged helix-like DNA-binding domain superfamily/Winged helix DNA-binding domain"/>
    <property type="match status" value="1"/>
</dbReference>
<feature type="DNA-binding region" description="OmpR/PhoB-type" evidence="9">
    <location>
        <begin position="124"/>
        <end position="224"/>
    </location>
</feature>
<dbReference type="InterPro" id="IPR016032">
    <property type="entry name" value="Sig_transdc_resp-reg_C-effctor"/>
</dbReference>
<comment type="function">
    <text evidence="7">May play the central regulatory role in sporulation. It may be an element of the effector pathway responsible for the activation of sporulation genes in response to nutritional stress. Spo0A may act in concert with spo0H (a sigma factor) to control the expression of some genes that are critical to the sporulation process.</text>
</comment>
<dbReference type="PROSITE" id="PS51755">
    <property type="entry name" value="OMPR_PHOB"/>
    <property type="match status" value="1"/>
</dbReference>
<evidence type="ECO:0000256" key="7">
    <source>
        <dbReference type="ARBA" id="ARBA00024867"/>
    </source>
</evidence>
<dbReference type="SUPFAM" id="SSF46894">
    <property type="entry name" value="C-terminal effector domain of the bipartite response regulators"/>
    <property type="match status" value="1"/>
</dbReference>
<dbReference type="STRING" id="1121950.SAMN02745243_01480"/>
<dbReference type="Gene3D" id="3.40.50.2300">
    <property type="match status" value="1"/>
</dbReference>
<sequence>MRILMIEDEKSLADIVAERLRREEYTVDVEYTGTSGYEQALTGIYDAVILDVMLPGMDGFTVLQNLRKEKVTTPVLMLTARAEVDDKVNGLDLGADDYLTKPFEMRELLARMRALCRRRGETDISVLSFGDVTMRINRPEFMCTVTGESMKLGRKEYLLMEYFMRNSSQIISREQITEKIWGYESEAEYNNVEVYVSFLRKKVKAIGSRVQIRAVRGMGYHLEESHD</sequence>
<accession>A0A1M6MGL6</accession>
<dbReference type="InterPro" id="IPR001867">
    <property type="entry name" value="OmpR/PhoB-type_DNA-bd"/>
</dbReference>
<dbReference type="EMBL" id="FQZY01000018">
    <property type="protein sequence ID" value="SHJ82605.1"/>
    <property type="molecule type" value="Genomic_DNA"/>
</dbReference>
<gene>
    <name evidence="12" type="ORF">SAMN02745243_01480</name>
</gene>
<feature type="domain" description="Response regulatory" evidence="10">
    <location>
        <begin position="2"/>
        <end position="116"/>
    </location>
</feature>
<dbReference type="RefSeq" id="WP_073107710.1">
    <property type="nucleotide sequence ID" value="NZ_FQZY01000018.1"/>
</dbReference>
<dbReference type="PANTHER" id="PTHR48111:SF22">
    <property type="entry name" value="REGULATOR OF RPOS"/>
    <property type="match status" value="1"/>
</dbReference>
<evidence type="ECO:0000256" key="2">
    <source>
        <dbReference type="ARBA" id="ARBA00022553"/>
    </source>
</evidence>
<protein>
    <recommendedName>
        <fullName evidence="1">Stage 0 sporulation protein A homolog</fullName>
    </recommendedName>
</protein>
<organism evidence="12 13">
    <name type="scientific">Hespellia stercorisuis DSM 15480</name>
    <dbReference type="NCBI Taxonomy" id="1121950"/>
    <lineage>
        <taxon>Bacteria</taxon>
        <taxon>Bacillati</taxon>
        <taxon>Bacillota</taxon>
        <taxon>Clostridia</taxon>
        <taxon>Lachnospirales</taxon>
        <taxon>Lachnospiraceae</taxon>
        <taxon>Hespellia</taxon>
    </lineage>
</organism>
<dbReference type="Pfam" id="PF00486">
    <property type="entry name" value="Trans_reg_C"/>
    <property type="match status" value="1"/>
</dbReference>
<evidence type="ECO:0000256" key="6">
    <source>
        <dbReference type="ARBA" id="ARBA00023163"/>
    </source>
</evidence>
<dbReference type="Gene3D" id="6.10.250.690">
    <property type="match status" value="1"/>
</dbReference>
<dbReference type="SUPFAM" id="SSF52172">
    <property type="entry name" value="CheY-like"/>
    <property type="match status" value="1"/>
</dbReference>
<dbReference type="InterPro" id="IPR039420">
    <property type="entry name" value="WalR-like"/>
</dbReference>
<dbReference type="OrthoDB" id="9790442at2"/>
<dbReference type="SMART" id="SM00862">
    <property type="entry name" value="Trans_reg_C"/>
    <property type="match status" value="1"/>
</dbReference>
<dbReference type="AlphaFoldDB" id="A0A1M6MGL6"/>
<evidence type="ECO:0000259" key="11">
    <source>
        <dbReference type="PROSITE" id="PS51755"/>
    </source>
</evidence>
<dbReference type="GO" id="GO:0000156">
    <property type="term" value="F:phosphorelay response regulator activity"/>
    <property type="evidence" value="ECO:0007669"/>
    <property type="project" value="TreeGrafter"/>
</dbReference>
<keyword evidence="13" id="KW-1185">Reference proteome</keyword>
<dbReference type="InterPro" id="IPR036388">
    <property type="entry name" value="WH-like_DNA-bd_sf"/>
</dbReference>
<feature type="domain" description="OmpR/PhoB-type" evidence="11">
    <location>
        <begin position="124"/>
        <end position="224"/>
    </location>
</feature>
<dbReference type="GO" id="GO:0005829">
    <property type="term" value="C:cytosol"/>
    <property type="evidence" value="ECO:0007669"/>
    <property type="project" value="TreeGrafter"/>
</dbReference>
<evidence type="ECO:0000256" key="5">
    <source>
        <dbReference type="ARBA" id="ARBA00023125"/>
    </source>
</evidence>
<dbReference type="PANTHER" id="PTHR48111">
    <property type="entry name" value="REGULATOR OF RPOS"/>
    <property type="match status" value="1"/>
</dbReference>
<dbReference type="FunFam" id="3.40.50.2300:FF:000002">
    <property type="entry name" value="DNA-binding response regulator PhoP"/>
    <property type="match status" value="1"/>
</dbReference>
<evidence type="ECO:0000313" key="12">
    <source>
        <dbReference type="EMBL" id="SHJ82605.1"/>
    </source>
</evidence>
<dbReference type="InterPro" id="IPR001789">
    <property type="entry name" value="Sig_transdc_resp-reg_receiver"/>
</dbReference>
<dbReference type="Proteomes" id="UP000184301">
    <property type="component" value="Unassembled WGS sequence"/>
</dbReference>
<evidence type="ECO:0000256" key="4">
    <source>
        <dbReference type="ARBA" id="ARBA00023015"/>
    </source>
</evidence>
<keyword evidence="3" id="KW-0902">Two-component regulatory system</keyword>
<reference evidence="12 13" key="1">
    <citation type="submission" date="2016-11" db="EMBL/GenBank/DDBJ databases">
        <authorList>
            <person name="Jaros S."/>
            <person name="Januszkiewicz K."/>
            <person name="Wedrychowicz H."/>
        </authorList>
    </citation>
    <scope>NUCLEOTIDE SEQUENCE [LARGE SCALE GENOMIC DNA]</scope>
    <source>
        <strain evidence="12 13">DSM 15480</strain>
    </source>
</reference>
<evidence type="ECO:0000256" key="8">
    <source>
        <dbReference type="PROSITE-ProRule" id="PRU00169"/>
    </source>
</evidence>
<evidence type="ECO:0000256" key="1">
    <source>
        <dbReference type="ARBA" id="ARBA00018672"/>
    </source>
</evidence>
<name>A0A1M6MGL6_9FIRM</name>
<evidence type="ECO:0000256" key="9">
    <source>
        <dbReference type="PROSITE-ProRule" id="PRU01091"/>
    </source>
</evidence>
<keyword evidence="2 8" id="KW-0597">Phosphoprotein</keyword>
<dbReference type="CDD" id="cd00383">
    <property type="entry name" value="trans_reg_C"/>
    <property type="match status" value="1"/>
</dbReference>
<evidence type="ECO:0000259" key="10">
    <source>
        <dbReference type="PROSITE" id="PS50110"/>
    </source>
</evidence>
<dbReference type="InterPro" id="IPR011006">
    <property type="entry name" value="CheY-like_superfamily"/>
</dbReference>
<keyword evidence="6" id="KW-0804">Transcription</keyword>
<dbReference type="GO" id="GO:0000976">
    <property type="term" value="F:transcription cis-regulatory region binding"/>
    <property type="evidence" value="ECO:0007669"/>
    <property type="project" value="TreeGrafter"/>
</dbReference>
<proteinExistence type="predicted"/>
<dbReference type="SMART" id="SM00448">
    <property type="entry name" value="REC"/>
    <property type="match status" value="1"/>
</dbReference>
<keyword evidence="5 9" id="KW-0238">DNA-binding</keyword>
<keyword evidence="4" id="KW-0805">Transcription regulation</keyword>
<evidence type="ECO:0000256" key="3">
    <source>
        <dbReference type="ARBA" id="ARBA00023012"/>
    </source>
</evidence>
<evidence type="ECO:0000313" key="13">
    <source>
        <dbReference type="Proteomes" id="UP000184301"/>
    </source>
</evidence>
<dbReference type="PROSITE" id="PS50110">
    <property type="entry name" value="RESPONSE_REGULATORY"/>
    <property type="match status" value="1"/>
</dbReference>
<dbReference type="CDD" id="cd17625">
    <property type="entry name" value="REC_OmpR_DrrD-like"/>
    <property type="match status" value="1"/>
</dbReference>
<dbReference type="Pfam" id="PF00072">
    <property type="entry name" value="Response_reg"/>
    <property type="match status" value="1"/>
</dbReference>
<feature type="modified residue" description="4-aspartylphosphate" evidence="8">
    <location>
        <position position="51"/>
    </location>
</feature>
<dbReference type="GO" id="GO:0032993">
    <property type="term" value="C:protein-DNA complex"/>
    <property type="evidence" value="ECO:0007669"/>
    <property type="project" value="TreeGrafter"/>
</dbReference>